<dbReference type="PROSITE" id="PS00444">
    <property type="entry name" value="POLYPRENYL_SYNTHASE_2"/>
    <property type="match status" value="1"/>
</dbReference>
<evidence type="ECO:0000256" key="2">
    <source>
        <dbReference type="ARBA" id="ARBA00006706"/>
    </source>
</evidence>
<comment type="similarity">
    <text evidence="2 6">Belongs to the FPP/GGPP synthase family.</text>
</comment>
<dbReference type="InterPro" id="IPR000092">
    <property type="entry name" value="Polyprenyl_synt"/>
</dbReference>
<dbReference type="SFLD" id="SFLDS00005">
    <property type="entry name" value="Isoprenoid_Synthase_Type_I"/>
    <property type="match status" value="1"/>
</dbReference>
<dbReference type="Proteomes" id="UP000886881">
    <property type="component" value="Unassembled WGS sequence"/>
</dbReference>
<reference evidence="7" key="2">
    <citation type="journal article" date="2021" name="PeerJ">
        <title>Extensive microbial diversity within the chicken gut microbiome revealed by metagenomics and culture.</title>
        <authorList>
            <person name="Gilroy R."/>
            <person name="Ravi A."/>
            <person name="Getino M."/>
            <person name="Pursley I."/>
            <person name="Horton D.L."/>
            <person name="Alikhan N.F."/>
            <person name="Baker D."/>
            <person name="Gharbi K."/>
            <person name="Hall N."/>
            <person name="Watson M."/>
            <person name="Adriaenssens E.M."/>
            <person name="Foster-Nyarko E."/>
            <person name="Jarju S."/>
            <person name="Secka A."/>
            <person name="Antonio M."/>
            <person name="Oren A."/>
            <person name="Chaudhuri R.R."/>
            <person name="La Ragione R."/>
            <person name="Hildebrand F."/>
            <person name="Pallen M.J."/>
        </authorList>
    </citation>
    <scope>NUCLEOTIDE SEQUENCE</scope>
    <source>
        <strain evidence="7">ChiHecec2B26-709</strain>
    </source>
</reference>
<organism evidence="7 8">
    <name type="scientific">Candidatus Cryptobacteroides merdipullorum</name>
    <dbReference type="NCBI Taxonomy" id="2840771"/>
    <lineage>
        <taxon>Bacteria</taxon>
        <taxon>Pseudomonadati</taxon>
        <taxon>Bacteroidota</taxon>
        <taxon>Bacteroidia</taxon>
        <taxon>Bacteroidales</taxon>
        <taxon>Candidatus Cryptobacteroides</taxon>
    </lineage>
</organism>
<dbReference type="AlphaFoldDB" id="A0A9D1GLX4"/>
<comment type="cofactor">
    <cofactor evidence="1">
        <name>Mg(2+)</name>
        <dbReference type="ChEBI" id="CHEBI:18420"/>
    </cofactor>
</comment>
<dbReference type="GO" id="GO:0004659">
    <property type="term" value="F:prenyltransferase activity"/>
    <property type="evidence" value="ECO:0007669"/>
    <property type="project" value="InterPro"/>
</dbReference>
<evidence type="ECO:0000313" key="8">
    <source>
        <dbReference type="Proteomes" id="UP000886881"/>
    </source>
</evidence>
<evidence type="ECO:0000256" key="6">
    <source>
        <dbReference type="RuleBase" id="RU004466"/>
    </source>
</evidence>
<dbReference type="EMBL" id="DVLC01000034">
    <property type="protein sequence ID" value="HIT46576.1"/>
    <property type="molecule type" value="Genomic_DNA"/>
</dbReference>
<dbReference type="PROSITE" id="PS00723">
    <property type="entry name" value="POLYPRENYL_SYNTHASE_1"/>
    <property type="match status" value="1"/>
</dbReference>
<dbReference type="PANTHER" id="PTHR12001:SF69">
    <property type="entry name" value="ALL TRANS-POLYPRENYL-DIPHOSPHATE SYNTHASE PDSS1"/>
    <property type="match status" value="1"/>
</dbReference>
<gene>
    <name evidence="7" type="ORF">IAC35_01810</name>
</gene>
<keyword evidence="4" id="KW-0479">Metal-binding</keyword>
<dbReference type="GO" id="GO:0046872">
    <property type="term" value="F:metal ion binding"/>
    <property type="evidence" value="ECO:0007669"/>
    <property type="project" value="UniProtKB-KW"/>
</dbReference>
<dbReference type="InterPro" id="IPR033749">
    <property type="entry name" value="Polyprenyl_synt_CS"/>
</dbReference>
<evidence type="ECO:0000256" key="5">
    <source>
        <dbReference type="ARBA" id="ARBA00022842"/>
    </source>
</evidence>
<dbReference type="Pfam" id="PF00348">
    <property type="entry name" value="polyprenyl_synt"/>
    <property type="match status" value="1"/>
</dbReference>
<reference evidence="7" key="1">
    <citation type="submission" date="2020-10" db="EMBL/GenBank/DDBJ databases">
        <authorList>
            <person name="Gilroy R."/>
        </authorList>
    </citation>
    <scope>NUCLEOTIDE SEQUENCE</scope>
    <source>
        <strain evidence="7">ChiHecec2B26-709</strain>
    </source>
</reference>
<comment type="caution">
    <text evidence="7">The sequence shown here is derived from an EMBL/GenBank/DDBJ whole genome shotgun (WGS) entry which is preliminary data.</text>
</comment>
<evidence type="ECO:0000256" key="4">
    <source>
        <dbReference type="ARBA" id="ARBA00022723"/>
    </source>
</evidence>
<dbReference type="InterPro" id="IPR008949">
    <property type="entry name" value="Isoprenoid_synthase_dom_sf"/>
</dbReference>
<dbReference type="Gene3D" id="1.10.600.10">
    <property type="entry name" value="Farnesyl Diphosphate Synthase"/>
    <property type="match status" value="1"/>
</dbReference>
<name>A0A9D1GLX4_9BACT</name>
<proteinExistence type="inferred from homology"/>
<keyword evidence="5" id="KW-0460">Magnesium</keyword>
<dbReference type="CDD" id="cd00685">
    <property type="entry name" value="Trans_IPPS_HT"/>
    <property type="match status" value="1"/>
</dbReference>
<evidence type="ECO:0000256" key="1">
    <source>
        <dbReference type="ARBA" id="ARBA00001946"/>
    </source>
</evidence>
<dbReference type="SUPFAM" id="SSF48576">
    <property type="entry name" value="Terpenoid synthases"/>
    <property type="match status" value="1"/>
</dbReference>
<protein>
    <submittedName>
        <fullName evidence="7">Polyprenyl synthetase family protein</fullName>
    </submittedName>
</protein>
<dbReference type="PANTHER" id="PTHR12001">
    <property type="entry name" value="GERANYLGERANYL PYROPHOSPHATE SYNTHASE"/>
    <property type="match status" value="1"/>
</dbReference>
<dbReference type="GO" id="GO:0008299">
    <property type="term" value="P:isoprenoid biosynthetic process"/>
    <property type="evidence" value="ECO:0007669"/>
    <property type="project" value="InterPro"/>
</dbReference>
<evidence type="ECO:0000313" key="7">
    <source>
        <dbReference type="EMBL" id="HIT46576.1"/>
    </source>
</evidence>
<accession>A0A9D1GLX4</accession>
<evidence type="ECO:0000256" key="3">
    <source>
        <dbReference type="ARBA" id="ARBA00022679"/>
    </source>
</evidence>
<keyword evidence="3 6" id="KW-0808">Transferase</keyword>
<sequence length="322" mass="35520">MKIAEIMSYLGEDWTGFEEVMRSSLASDVALLQSINDGMLASSGKKLRPMICLLVARALGVPNLDSLRYAAACELLHNATLMHDDVADGSPERRGRPTLGATFGASAAVLIGDFWLSRAVDLMMLADGHERVAKFFSKTLTDLAEGEMLQMEKASAADTDEETYYRIIHNKTASLFEAAGMSAADSVGASPELFAAAREFALDFGMAFQIKDDILDYAGDTRLGKPVGMDIREQKITLPLLGALKNSDREEEIRDKVRNIHAHPEYCDEIHTFVLDNGGVEYASDRLDDYIRRACDALAPIPDSPARRHLEEIAHYNAFRQK</sequence>